<dbReference type="InterPro" id="IPR036097">
    <property type="entry name" value="HisK_dim/P_sf"/>
</dbReference>
<organism evidence="15 16">
    <name type="scientific">Scytonema hofmannii PCC 7110</name>
    <dbReference type="NCBI Taxonomy" id="128403"/>
    <lineage>
        <taxon>Bacteria</taxon>
        <taxon>Bacillati</taxon>
        <taxon>Cyanobacteriota</taxon>
        <taxon>Cyanophyceae</taxon>
        <taxon>Nostocales</taxon>
        <taxon>Scytonemataceae</taxon>
        <taxon>Scytonema</taxon>
    </lineage>
</organism>
<feature type="domain" description="PAC" evidence="14">
    <location>
        <begin position="212"/>
        <end position="265"/>
    </location>
</feature>
<dbReference type="Gene3D" id="3.30.450.20">
    <property type="entry name" value="PAS domain"/>
    <property type="match status" value="1"/>
</dbReference>
<dbReference type="SUPFAM" id="SSF55785">
    <property type="entry name" value="PYP-like sensor domain (PAS domain)"/>
    <property type="match status" value="1"/>
</dbReference>
<comment type="function">
    <text evidence="8">Photoreceptor which exists in two forms that are reversibly interconvertible by light: the R form that absorbs maximally in the red region of the spectrum and the FR form that absorbs maximally in the far-red region.</text>
</comment>
<dbReference type="InterPro" id="IPR029016">
    <property type="entry name" value="GAF-like_dom_sf"/>
</dbReference>
<dbReference type="InterPro" id="IPR001789">
    <property type="entry name" value="Sig_transdc_resp-reg_receiver"/>
</dbReference>
<evidence type="ECO:0000256" key="3">
    <source>
        <dbReference type="ARBA" id="ARBA00012438"/>
    </source>
</evidence>
<dbReference type="SMART" id="SM00388">
    <property type="entry name" value="HisKA"/>
    <property type="match status" value="1"/>
</dbReference>
<dbReference type="SUPFAM" id="SSF55874">
    <property type="entry name" value="ATPase domain of HSP90 chaperone/DNA topoisomerase II/histidine kinase"/>
    <property type="match status" value="1"/>
</dbReference>
<comment type="caution">
    <text evidence="9">Lacks conserved residue(s) required for the propagation of feature annotation.</text>
</comment>
<dbReference type="SMART" id="SM00448">
    <property type="entry name" value="REC"/>
    <property type="match status" value="1"/>
</dbReference>
<feature type="domain" description="Phytochrome chromophore attachment site" evidence="10">
    <location>
        <begin position="285"/>
        <end position="421"/>
    </location>
</feature>
<evidence type="ECO:0000259" key="12">
    <source>
        <dbReference type="PROSITE" id="PS50110"/>
    </source>
</evidence>
<keyword evidence="7" id="KW-0902">Two-component regulatory system</keyword>
<dbReference type="PROSITE" id="PS50109">
    <property type="entry name" value="HIS_KIN"/>
    <property type="match status" value="1"/>
</dbReference>
<dbReference type="InterPro" id="IPR013655">
    <property type="entry name" value="PAS_fold_3"/>
</dbReference>
<dbReference type="InterPro" id="IPR016132">
    <property type="entry name" value="Phyto_chromo_attachment"/>
</dbReference>
<keyword evidence="6 15" id="KW-0418">Kinase</keyword>
<evidence type="ECO:0000256" key="7">
    <source>
        <dbReference type="ARBA" id="ARBA00023012"/>
    </source>
</evidence>
<dbReference type="CDD" id="cd00156">
    <property type="entry name" value="REC"/>
    <property type="match status" value="1"/>
</dbReference>
<dbReference type="EMBL" id="ANNX02000041">
    <property type="protein sequence ID" value="KYC38422.1"/>
    <property type="molecule type" value="Genomic_DNA"/>
</dbReference>
<evidence type="ECO:0000256" key="1">
    <source>
        <dbReference type="ARBA" id="ARBA00000085"/>
    </source>
</evidence>
<dbReference type="CDD" id="cd00075">
    <property type="entry name" value="HATPase"/>
    <property type="match status" value="1"/>
</dbReference>
<dbReference type="Pfam" id="PF01590">
    <property type="entry name" value="GAF"/>
    <property type="match status" value="1"/>
</dbReference>
<dbReference type="InterPro" id="IPR003594">
    <property type="entry name" value="HATPase_dom"/>
</dbReference>
<dbReference type="CDD" id="cd00082">
    <property type="entry name" value="HisKA"/>
    <property type="match status" value="1"/>
</dbReference>
<reference evidence="15 16" key="1">
    <citation type="journal article" date="2013" name="Genome Biol. Evol.">
        <title>Genomes of Stigonematalean cyanobacteria (subsection V) and the evolution of oxygenic photosynthesis from prokaryotes to plastids.</title>
        <authorList>
            <person name="Dagan T."/>
            <person name="Roettger M."/>
            <person name="Stucken K."/>
            <person name="Landan G."/>
            <person name="Koch R."/>
            <person name="Major P."/>
            <person name="Gould S.B."/>
            <person name="Goremykin V.V."/>
            <person name="Rippka R."/>
            <person name="Tandeau de Marsac N."/>
            <person name="Gugger M."/>
            <person name="Lockhart P.J."/>
            <person name="Allen J.F."/>
            <person name="Brune I."/>
            <person name="Maus I."/>
            <person name="Puhler A."/>
            <person name="Martin W.F."/>
        </authorList>
    </citation>
    <scope>NUCLEOTIDE SEQUENCE [LARGE SCALE GENOMIC DNA]</scope>
    <source>
        <strain evidence="15 16">PCC 7110</strain>
    </source>
</reference>
<evidence type="ECO:0000256" key="5">
    <source>
        <dbReference type="ARBA" id="ARBA00022679"/>
    </source>
</evidence>
<dbReference type="EC" id="2.7.13.3" evidence="3"/>
<feature type="domain" description="PAS" evidence="13">
    <location>
        <begin position="133"/>
        <end position="202"/>
    </location>
</feature>
<dbReference type="RefSeq" id="WP_017746824.1">
    <property type="nucleotide sequence ID" value="NZ_KQ976354.1"/>
</dbReference>
<dbReference type="PRINTS" id="PR00344">
    <property type="entry name" value="BCTRLSENSOR"/>
</dbReference>
<feature type="domain" description="Response regulatory" evidence="12">
    <location>
        <begin position="5"/>
        <end position="124"/>
    </location>
</feature>
<dbReference type="SUPFAM" id="SSF52172">
    <property type="entry name" value="CheY-like"/>
    <property type="match status" value="1"/>
</dbReference>
<dbReference type="InterPro" id="IPR036890">
    <property type="entry name" value="HATPase_C_sf"/>
</dbReference>
<dbReference type="Gene3D" id="1.10.287.130">
    <property type="match status" value="1"/>
</dbReference>
<evidence type="ECO:0000256" key="4">
    <source>
        <dbReference type="ARBA" id="ARBA00022553"/>
    </source>
</evidence>
<evidence type="ECO:0000259" key="14">
    <source>
        <dbReference type="PROSITE" id="PS50113"/>
    </source>
</evidence>
<dbReference type="InterPro" id="IPR004358">
    <property type="entry name" value="Sig_transdc_His_kin-like_C"/>
</dbReference>
<dbReference type="Pfam" id="PF00072">
    <property type="entry name" value="Response_reg"/>
    <property type="match status" value="1"/>
</dbReference>
<comment type="similarity">
    <text evidence="2">In the N-terminal section; belongs to the phytochrome family.</text>
</comment>
<evidence type="ECO:0000313" key="16">
    <source>
        <dbReference type="Proteomes" id="UP000076925"/>
    </source>
</evidence>
<dbReference type="Gene3D" id="3.30.450.40">
    <property type="match status" value="1"/>
</dbReference>
<dbReference type="InterPro" id="IPR035965">
    <property type="entry name" value="PAS-like_dom_sf"/>
</dbReference>
<evidence type="ECO:0000256" key="8">
    <source>
        <dbReference type="ARBA" id="ARBA00055745"/>
    </source>
</evidence>
<evidence type="ECO:0000313" key="15">
    <source>
        <dbReference type="EMBL" id="KYC38422.1"/>
    </source>
</evidence>
<evidence type="ECO:0000256" key="2">
    <source>
        <dbReference type="ARBA" id="ARBA00006402"/>
    </source>
</evidence>
<dbReference type="InterPro" id="IPR011006">
    <property type="entry name" value="CheY-like_superfamily"/>
</dbReference>
<evidence type="ECO:0000259" key="10">
    <source>
        <dbReference type="PROSITE" id="PS50046"/>
    </source>
</evidence>
<accession>A0A139X1B7</accession>
<dbReference type="Pfam" id="PF08447">
    <property type="entry name" value="PAS_3"/>
    <property type="match status" value="1"/>
</dbReference>
<dbReference type="InterPro" id="IPR005467">
    <property type="entry name" value="His_kinase_dom"/>
</dbReference>
<keyword evidence="5" id="KW-0808">Transferase</keyword>
<dbReference type="GO" id="GO:0000155">
    <property type="term" value="F:phosphorelay sensor kinase activity"/>
    <property type="evidence" value="ECO:0007669"/>
    <property type="project" value="InterPro"/>
</dbReference>
<proteinExistence type="inferred from homology"/>
<dbReference type="InterPro" id="IPR001610">
    <property type="entry name" value="PAC"/>
</dbReference>
<dbReference type="InterPro" id="IPR003661">
    <property type="entry name" value="HisK_dim/P_dom"/>
</dbReference>
<dbReference type="SUPFAM" id="SSF47384">
    <property type="entry name" value="Homodimeric domain of signal transducing histidine kinase"/>
    <property type="match status" value="1"/>
</dbReference>
<evidence type="ECO:0000256" key="9">
    <source>
        <dbReference type="PROSITE-ProRule" id="PRU00169"/>
    </source>
</evidence>
<dbReference type="PANTHER" id="PTHR43547">
    <property type="entry name" value="TWO-COMPONENT HISTIDINE KINASE"/>
    <property type="match status" value="1"/>
</dbReference>
<dbReference type="Gene3D" id="3.30.565.10">
    <property type="entry name" value="Histidine kinase-like ATPase, C-terminal domain"/>
    <property type="match status" value="1"/>
</dbReference>
<dbReference type="InterPro" id="IPR000700">
    <property type="entry name" value="PAS-assoc_C"/>
</dbReference>
<dbReference type="AlphaFoldDB" id="A0A139X1B7"/>
<dbReference type="OrthoDB" id="9789238at2"/>
<gene>
    <name evidence="15" type="ORF">WA1_37230</name>
</gene>
<dbReference type="NCBIfam" id="TIGR00229">
    <property type="entry name" value="sensory_box"/>
    <property type="match status" value="1"/>
</dbReference>
<comment type="catalytic activity">
    <reaction evidence="1">
        <text>ATP + protein L-histidine = ADP + protein N-phospho-L-histidine.</text>
        <dbReference type="EC" id="2.7.13.3"/>
    </reaction>
</comment>
<dbReference type="PROSITE" id="PS50110">
    <property type="entry name" value="RESPONSE_REGULATORY"/>
    <property type="match status" value="1"/>
</dbReference>
<dbReference type="STRING" id="128403.WA1_37230"/>
<comment type="caution">
    <text evidence="15">The sequence shown here is derived from an EMBL/GenBank/DDBJ whole genome shotgun (WGS) entry which is preliminary data.</text>
</comment>
<dbReference type="CDD" id="cd00130">
    <property type="entry name" value="PAS"/>
    <property type="match status" value="1"/>
</dbReference>
<dbReference type="SMART" id="SM00065">
    <property type="entry name" value="GAF"/>
    <property type="match status" value="1"/>
</dbReference>
<dbReference type="PROSITE" id="PS50046">
    <property type="entry name" value="PHYTOCHROME_2"/>
    <property type="match status" value="1"/>
</dbReference>
<dbReference type="PROSITE" id="PS50112">
    <property type="entry name" value="PAS"/>
    <property type="match status" value="1"/>
</dbReference>
<name>A0A139X1B7_9CYAN</name>
<dbReference type="Pfam" id="PF02518">
    <property type="entry name" value="HATPase_c"/>
    <property type="match status" value="1"/>
</dbReference>
<evidence type="ECO:0000259" key="11">
    <source>
        <dbReference type="PROSITE" id="PS50109"/>
    </source>
</evidence>
<dbReference type="SMART" id="SM00086">
    <property type="entry name" value="PAC"/>
    <property type="match status" value="1"/>
</dbReference>
<dbReference type="PANTHER" id="PTHR43547:SF2">
    <property type="entry name" value="HYBRID SIGNAL TRANSDUCTION HISTIDINE KINASE C"/>
    <property type="match status" value="1"/>
</dbReference>
<evidence type="ECO:0000259" key="13">
    <source>
        <dbReference type="PROSITE" id="PS50112"/>
    </source>
</evidence>
<dbReference type="InterPro" id="IPR000014">
    <property type="entry name" value="PAS"/>
</dbReference>
<dbReference type="SMART" id="SM00091">
    <property type="entry name" value="PAS"/>
    <property type="match status" value="1"/>
</dbReference>
<dbReference type="PROSITE" id="PS50113">
    <property type="entry name" value="PAC"/>
    <property type="match status" value="1"/>
</dbReference>
<sequence>MEQRTVLIIDDCAEDREVYRRYLLQDHEYRYTILEEESGKGGLMLCQQFKPDSILLNYVLPDMDGLGFLAQLQQQTQGNFPPAIVLAERGYESVVMQAMKKGVRDYLVKEQMTASDLLFALNHAMEYSRMQESQKLLQEITNTTPGILYVHDILELHNVYINRRTTEVIGYTPQQIQDMGSGVLEELMHPEDLVRLPEHFQRFDLVEDGKIVEFEYRMRHANGEWRWFCSQETVFKRNSDGSVQQILGTALDITRHKRAEVTLKQQLLREQLVTKIAQHIRQSLKLEEIFKTTVDEVRQFLQTDRVLLFRLEPDGSGTVVMESVSPDWSPILLTNIFDPCFRDSWVDPYRLGLVVAKTDIYNAGIDPCHVELLSRFQVRANLVVPVLQKEQLWGLLIAHHCAAPRQWHQIEIDLLKQLATQVGIAIQQATLLEQAESANRAKDEFVAMVTHDLRTPLNAVLGWTHLLQRLKLDEAGFARGLESIEQSARFQEKLLEDLQDITRIIQGQLKLQVSEVNLVDVIQAALETAYPLAYDKSLCIESILDNSMETISGDPKRLQQVLGNLLSNSIKFTPEGGRIEVRLEQVDSFAQITVSDTGCGISADFLPCVFERYQQANGDRTRDGLGLGLAIARHLIEAHNGTIEVTSPGLGQGATFTIKLPLASKKE</sequence>
<keyword evidence="4" id="KW-0597">Phosphoprotein</keyword>
<dbReference type="Gene3D" id="3.40.50.2300">
    <property type="match status" value="1"/>
</dbReference>
<feature type="domain" description="Histidine kinase" evidence="11">
    <location>
        <begin position="448"/>
        <end position="664"/>
    </location>
</feature>
<dbReference type="SMART" id="SM00387">
    <property type="entry name" value="HATPase_c"/>
    <property type="match status" value="1"/>
</dbReference>
<dbReference type="Proteomes" id="UP000076925">
    <property type="component" value="Unassembled WGS sequence"/>
</dbReference>
<keyword evidence="16" id="KW-1185">Reference proteome</keyword>
<protein>
    <recommendedName>
        <fullName evidence="3">histidine kinase</fullName>
        <ecNumber evidence="3">2.7.13.3</ecNumber>
    </recommendedName>
</protein>
<dbReference type="SUPFAM" id="SSF55781">
    <property type="entry name" value="GAF domain-like"/>
    <property type="match status" value="1"/>
</dbReference>
<dbReference type="Pfam" id="PF00512">
    <property type="entry name" value="HisKA"/>
    <property type="match status" value="1"/>
</dbReference>
<dbReference type="FunFam" id="3.30.565.10:FF:000006">
    <property type="entry name" value="Sensor histidine kinase WalK"/>
    <property type="match status" value="1"/>
</dbReference>
<dbReference type="InterPro" id="IPR003018">
    <property type="entry name" value="GAF"/>
</dbReference>
<evidence type="ECO:0000256" key="6">
    <source>
        <dbReference type="ARBA" id="ARBA00022777"/>
    </source>
</evidence>